<organism evidence="6 7">
    <name type="scientific">Pelodictyon phaeoclathratiforme (strain DSM 5477 / BU-1)</name>
    <dbReference type="NCBI Taxonomy" id="324925"/>
    <lineage>
        <taxon>Bacteria</taxon>
        <taxon>Pseudomonadati</taxon>
        <taxon>Chlorobiota</taxon>
        <taxon>Chlorobiia</taxon>
        <taxon>Chlorobiales</taxon>
        <taxon>Chlorobiaceae</taxon>
        <taxon>Chlorobium/Pelodictyon group</taxon>
        <taxon>Pelodictyon</taxon>
    </lineage>
</organism>
<dbReference type="PANTHER" id="PTHR11102">
    <property type="entry name" value="SEL-1-LIKE PROTEIN"/>
    <property type="match status" value="1"/>
</dbReference>
<dbReference type="Pfam" id="PF05099">
    <property type="entry name" value="TerB"/>
    <property type="match status" value="1"/>
</dbReference>
<dbReference type="Pfam" id="PF15615">
    <property type="entry name" value="TerB_C"/>
    <property type="match status" value="1"/>
</dbReference>
<dbReference type="STRING" id="324925.Ppha_0191"/>
<evidence type="ECO:0000313" key="7">
    <source>
        <dbReference type="Proteomes" id="UP000002724"/>
    </source>
</evidence>
<feature type="transmembrane region" description="Helical" evidence="2">
    <location>
        <begin position="12"/>
        <end position="42"/>
    </location>
</feature>
<feature type="domain" description="Co-chaperone DjlA N-terminal" evidence="3">
    <location>
        <begin position="1079"/>
        <end position="1185"/>
    </location>
</feature>
<dbReference type="Gene3D" id="1.10.3680.10">
    <property type="entry name" value="TerB-like"/>
    <property type="match status" value="1"/>
</dbReference>
<dbReference type="Gene3D" id="1.25.40.10">
    <property type="entry name" value="Tetratricopeptide repeat domain"/>
    <property type="match status" value="1"/>
</dbReference>
<dbReference type="CDD" id="cd07176">
    <property type="entry name" value="terB"/>
    <property type="match status" value="2"/>
</dbReference>
<dbReference type="InterPro" id="IPR028932">
    <property type="entry name" value="TerB-C"/>
</dbReference>
<feature type="domain" description="TerB-C" evidence="5">
    <location>
        <begin position="1209"/>
        <end position="1342"/>
    </location>
</feature>
<reference evidence="6 7" key="1">
    <citation type="submission" date="2008-06" db="EMBL/GenBank/DDBJ databases">
        <title>Complete sequence of Pelodictyon phaeoclathratiforme BU-1.</title>
        <authorList>
            <consortium name="US DOE Joint Genome Institute"/>
            <person name="Lucas S."/>
            <person name="Copeland A."/>
            <person name="Lapidus A."/>
            <person name="Glavina del Rio T."/>
            <person name="Dalin E."/>
            <person name="Tice H."/>
            <person name="Bruce D."/>
            <person name="Goodwin L."/>
            <person name="Pitluck S."/>
            <person name="Schmutz J."/>
            <person name="Larimer F."/>
            <person name="Land M."/>
            <person name="Hauser L."/>
            <person name="Kyrpides N."/>
            <person name="Mikhailova N."/>
            <person name="Liu Z."/>
            <person name="Li T."/>
            <person name="Zhao F."/>
            <person name="Overmann J."/>
            <person name="Bryant D.A."/>
            <person name="Richardson P."/>
        </authorList>
    </citation>
    <scope>NUCLEOTIDE SEQUENCE [LARGE SCALE GENOMIC DNA]</scope>
    <source>
        <strain evidence="7">DSM 5477 / BU-1</strain>
    </source>
</reference>
<evidence type="ECO:0000259" key="5">
    <source>
        <dbReference type="Pfam" id="PF15615"/>
    </source>
</evidence>
<dbReference type="PANTHER" id="PTHR11102:SF160">
    <property type="entry name" value="ERAD-ASSOCIATED E3 UBIQUITIN-PROTEIN LIGASE COMPONENT HRD3"/>
    <property type="match status" value="1"/>
</dbReference>
<keyword evidence="2" id="KW-1133">Transmembrane helix</keyword>
<feature type="region of interest" description="Disordered" evidence="1">
    <location>
        <begin position="323"/>
        <end position="349"/>
    </location>
</feature>
<dbReference type="Proteomes" id="UP000002724">
    <property type="component" value="Chromosome"/>
</dbReference>
<dbReference type="SUPFAM" id="SSF158682">
    <property type="entry name" value="TerB-like"/>
    <property type="match status" value="1"/>
</dbReference>
<dbReference type="KEGG" id="pph:Ppha_0191"/>
<dbReference type="EMBL" id="CP001110">
    <property type="protein sequence ID" value="ACF42528.1"/>
    <property type="molecule type" value="Genomic_DNA"/>
</dbReference>
<protein>
    <submittedName>
        <fullName evidence="6">Sel1 domain protein repeat-containing protein</fullName>
    </submittedName>
</protein>
<dbReference type="InterPro" id="IPR006597">
    <property type="entry name" value="Sel1-like"/>
</dbReference>
<dbReference type="InterPro" id="IPR011990">
    <property type="entry name" value="TPR-like_helical_dom_sf"/>
</dbReference>
<sequence>MGNKLTTGRILIVFIIAFALIKTYWHVFVFMSISAIVIWSIIKAIKKIQYSQSLHLHAQNHINDSKSYPNQGEIIISNTTKSHKEIKDLTSIRCKAEDGDAQAEYELGMIYDCGYFANGQGIPQDNTEAVKWYRLAANHGHPTAQYNLGWMYYAGAGVEQDYDEALRLTQLASENGMPNTQARFDLIKKAKDDYIEEEQWNLLTKKQVHSATLLPSIKYETDINIIADKNKITQSSKAITAKYGTKELTTPLTENKFETLIKTEKSTPAKLKSTIDAEILVQTQNTKEIAAIKLQIATLLKETIRSYMQSIFSTMRFKEMQTVSQDSPNQGYAPTPSENTTKSPETTGIVNTSADKLDAYRRFINNNSIDASSNLPSSFLKNNIEQELIKLEHWFERIITFDAPILVSFASLLWHMSIKKLTISEKEAIDIANLLESINIGIEPDSRFSDFIPNPEHNVVLFRISENTPKLPSSEYSVATLSLHLASAFALTETTVHISEKQNWKQLLEILPHLSSDEIIRLQAHTLFIKTSAQTFSINDIKKNIAIIDQSQKESLWKFLVGIAKLNGCTDITKIKNFTRLYTMLGLDALTIPSHTHEIAVEPIAIQTTDFLPSSGYSIPAQQIIAEGISLEMNENEATHTVANAISSKSLTKKIISTDELWVPFGKAIEHSGYTIPDGLLYFGTALKSITKSQEEPSLIDISLPVEKANSDINSNNMRYWPNYSQIHATHRAAYLDWLSTGRKEPMANIGYVFLFFYGLERRVLLDNAFSAVDDLPVIIEEVQRLLTVYKNNASFRQYANNFLDILQIIRGGVSFYQTEPSLESYSWKQPLIFKVALGQMAADKVPLPAEWALAWVINDPSIQKKTPVKRCKLEFLDLFKLQYTEKFNAGMLLIPNKKKLHATYHPASPLFDKDVTIPIADLPDVTNVSEESEKIRDLVNECTDKLEDYSRFLGRNPDSNNSLEAMSLLPKLLVKKYVATKFQKLTTWLEQQSLSDTPVQVSFQSILELIPPINQNCFGKTEVITVANFLGKINFGIEPDPRFGNFFSKQENNIVLFKISDNAPNIPSAEYSASTLVLHLASAVATSDGTVNISEKQQLEKHLEVCLHLSSDEKTRLKAHLLFLLSSFPGINNVKKRIELLKQEQRESLGKFLVCIAQADGYIDVMEIKILTQIYAMLGLDAQSLYSQAHTAAIEPVVVKTSDFETLPEYSISASPKISNGISLDMDKIKTIHAETNTISSILNDIFSENEHEQITTLMSEARRTDVPITGLDPKSFAFMKELACKLMWTRVELEKLAADHSLMLDGTLESINDASFDHFGDMFFEGDDPIIINAQFAKEINV</sequence>
<dbReference type="HOGENOM" id="CLU_258137_0_0_10"/>
<evidence type="ECO:0000259" key="3">
    <source>
        <dbReference type="Pfam" id="PF05099"/>
    </source>
</evidence>
<dbReference type="InterPro" id="IPR050767">
    <property type="entry name" value="Sel1_AlgK"/>
</dbReference>
<dbReference type="Pfam" id="PF08238">
    <property type="entry name" value="Sel1"/>
    <property type="match status" value="2"/>
</dbReference>
<evidence type="ECO:0000313" key="6">
    <source>
        <dbReference type="EMBL" id="ACF42528.1"/>
    </source>
</evidence>
<gene>
    <name evidence="6" type="ordered locus">Ppha_0191</name>
</gene>
<evidence type="ECO:0000259" key="4">
    <source>
        <dbReference type="Pfam" id="PF13208"/>
    </source>
</evidence>
<name>B4SBA7_PELPB</name>
<dbReference type="eggNOG" id="COG4103">
    <property type="taxonomic scope" value="Bacteria"/>
</dbReference>
<dbReference type="RefSeq" id="WP_012507024.1">
    <property type="nucleotide sequence ID" value="NC_011060.1"/>
</dbReference>
<dbReference type="InterPro" id="IPR025266">
    <property type="entry name" value="TerB_N"/>
</dbReference>
<dbReference type="eggNOG" id="COG0790">
    <property type="taxonomic scope" value="Bacteria"/>
</dbReference>
<feature type="domain" description="TerB N-terminal" evidence="4">
    <location>
        <begin position="664"/>
        <end position="869"/>
    </location>
</feature>
<evidence type="ECO:0000256" key="1">
    <source>
        <dbReference type="SAM" id="MobiDB-lite"/>
    </source>
</evidence>
<dbReference type="InterPro" id="IPR007791">
    <property type="entry name" value="DjlA_N"/>
</dbReference>
<evidence type="ECO:0000256" key="2">
    <source>
        <dbReference type="SAM" id="Phobius"/>
    </source>
</evidence>
<keyword evidence="7" id="KW-1185">Reference proteome</keyword>
<dbReference type="OrthoDB" id="227636at2"/>
<keyword evidence="2" id="KW-0472">Membrane</keyword>
<dbReference type="SUPFAM" id="SSF81901">
    <property type="entry name" value="HCP-like"/>
    <property type="match status" value="1"/>
</dbReference>
<keyword evidence="2" id="KW-0812">Transmembrane</keyword>
<proteinExistence type="predicted"/>
<dbReference type="Pfam" id="PF13208">
    <property type="entry name" value="TerB_N"/>
    <property type="match status" value="1"/>
</dbReference>
<accession>B4SBA7</accession>
<dbReference type="SMART" id="SM00671">
    <property type="entry name" value="SEL1"/>
    <property type="match status" value="2"/>
</dbReference>
<dbReference type="InterPro" id="IPR029024">
    <property type="entry name" value="TerB-like"/>
</dbReference>